<protein>
    <submittedName>
        <fullName evidence="2">Uncharacterized protein</fullName>
    </submittedName>
</protein>
<sequence length="66" mass="7795">MLQGLIQSDIKLQLTLDIRADRKAATYELDYEFYPKIQPDSDGFNCEFYSSVEYAHEIQSYVTYKM</sequence>
<keyword evidence="1" id="KW-1185">Reference proteome</keyword>
<organism evidence="1 2">
    <name type="scientific">Romanomermis culicivorax</name>
    <name type="common">Nematode worm</name>
    <dbReference type="NCBI Taxonomy" id="13658"/>
    <lineage>
        <taxon>Eukaryota</taxon>
        <taxon>Metazoa</taxon>
        <taxon>Ecdysozoa</taxon>
        <taxon>Nematoda</taxon>
        <taxon>Enoplea</taxon>
        <taxon>Dorylaimia</taxon>
        <taxon>Mermithida</taxon>
        <taxon>Mermithoidea</taxon>
        <taxon>Mermithidae</taxon>
        <taxon>Romanomermis</taxon>
    </lineage>
</organism>
<reference evidence="2" key="1">
    <citation type="submission" date="2022-11" db="UniProtKB">
        <authorList>
            <consortium name="WormBaseParasite"/>
        </authorList>
    </citation>
    <scope>IDENTIFICATION</scope>
</reference>
<proteinExistence type="predicted"/>
<dbReference type="WBParaSite" id="nRc.2.0.1.t13500-RA">
    <property type="protein sequence ID" value="nRc.2.0.1.t13500-RA"/>
    <property type="gene ID" value="nRc.2.0.1.g13500"/>
</dbReference>
<evidence type="ECO:0000313" key="2">
    <source>
        <dbReference type="WBParaSite" id="nRc.2.0.1.t13500-RA"/>
    </source>
</evidence>
<dbReference type="AlphaFoldDB" id="A0A915IHE4"/>
<accession>A0A915IHE4</accession>
<name>A0A915IHE4_ROMCU</name>
<dbReference type="Proteomes" id="UP000887565">
    <property type="component" value="Unplaced"/>
</dbReference>
<evidence type="ECO:0000313" key="1">
    <source>
        <dbReference type="Proteomes" id="UP000887565"/>
    </source>
</evidence>